<gene>
    <name evidence="2" type="ORF">RM445_06695</name>
</gene>
<evidence type="ECO:0008006" key="4">
    <source>
        <dbReference type="Google" id="ProtNLM"/>
    </source>
</evidence>
<dbReference type="PANTHER" id="PTHR35205:SF1">
    <property type="entry name" value="ZU5 DOMAIN-CONTAINING PROTEIN"/>
    <property type="match status" value="1"/>
</dbReference>
<sequence length="748" mass="75805">MSSSPLIRCSRSAALFVLAAVLVLAAAPGAAAQPPITAVPIATTDGQVRLVVQVPGGPVGPGAVTASIDGVPQQARAEPVLSDRLAMALVVDASAVGSPMLPVGLAGAANLVLAAPPSARSTVVADSTPPTVAVPWPSGPVDTLRGLSAVRSGGARSTSAALDLAVAQLPTDATAPRLVVLYTGAADAGGEPARVLVERMRAAGVVLTVVSPAGEGPDAAAATQYWAAAAEGTGGMAATVGPSGVIGAFDAATAALGARYLLTMTEPARLPATVAVRVDTGAGTLTTDVPLAATVTSGPAPRADDDAGPLVTVAVGGVLAAVLVTGAVLLVRRRPWGRRSASSTPITNIPALPDHLVDRAAVRAELTRALQRDGPVWLRPHPSVGGLGTTTAMIEFAHRHRDRYDIAWWVPAADPDLVPDRLAELAEALGLATAADSANRAATALLDALSRRGRWLLVFDDAAGPRQLAPYLPNGPGHVLIASSDAGWGDVATQVTVPAFTRAESVSLLRSRCTELAPESADRIATGLGDLPLVVGPAAALLAGTGPDALDALPSDGASGWETVWTAALDRLADDDPVALALLTLTAWLGTAPVPLTLLTGNSQVLPEPLRAAAGAPGLVDHAAMLDRRGLARFADGSLLLHPLPAGLLTARTADDGWTGIAVRLLAAAVPDRPPREPATWPTWRWLLPHVLAATDPVRRLEDVAGDVGRLLAGAGEYLAARGRGQAARALLADAHEFDVVARLRGGG</sequence>
<feature type="chain" id="PRO_5046039505" description="VWFA domain-containing protein" evidence="1">
    <location>
        <begin position="33"/>
        <end position="748"/>
    </location>
</feature>
<dbReference type="PANTHER" id="PTHR35205">
    <property type="entry name" value="NB-ARC AND TPR DOMAIN PROTEIN"/>
    <property type="match status" value="1"/>
</dbReference>
<evidence type="ECO:0000313" key="2">
    <source>
        <dbReference type="EMBL" id="MDT0349210.1"/>
    </source>
</evidence>
<dbReference type="RefSeq" id="WP_311555190.1">
    <property type="nucleotide sequence ID" value="NZ_JAVREJ010000003.1"/>
</dbReference>
<dbReference type="Proteomes" id="UP001183202">
    <property type="component" value="Unassembled WGS sequence"/>
</dbReference>
<dbReference type="Gene3D" id="3.40.50.300">
    <property type="entry name" value="P-loop containing nucleotide triphosphate hydrolases"/>
    <property type="match status" value="1"/>
</dbReference>
<keyword evidence="1" id="KW-0732">Signal</keyword>
<dbReference type="EMBL" id="JAVREJ010000003">
    <property type="protein sequence ID" value="MDT0349210.1"/>
    <property type="molecule type" value="Genomic_DNA"/>
</dbReference>
<protein>
    <recommendedName>
        <fullName evidence="4">VWFA domain-containing protein</fullName>
    </recommendedName>
</protein>
<dbReference type="SUPFAM" id="SSF53300">
    <property type="entry name" value="vWA-like"/>
    <property type="match status" value="1"/>
</dbReference>
<organism evidence="2 3">
    <name type="scientific">Pseudonocardia charpentierae</name>
    <dbReference type="NCBI Taxonomy" id="3075545"/>
    <lineage>
        <taxon>Bacteria</taxon>
        <taxon>Bacillati</taxon>
        <taxon>Actinomycetota</taxon>
        <taxon>Actinomycetes</taxon>
        <taxon>Pseudonocardiales</taxon>
        <taxon>Pseudonocardiaceae</taxon>
        <taxon>Pseudonocardia</taxon>
    </lineage>
</organism>
<proteinExistence type="predicted"/>
<keyword evidence="3" id="KW-1185">Reference proteome</keyword>
<accession>A0ABU2N622</accession>
<dbReference type="SUPFAM" id="SSF52540">
    <property type="entry name" value="P-loop containing nucleoside triphosphate hydrolases"/>
    <property type="match status" value="1"/>
</dbReference>
<dbReference type="InterPro" id="IPR027417">
    <property type="entry name" value="P-loop_NTPase"/>
</dbReference>
<name>A0ABU2N622_9PSEU</name>
<evidence type="ECO:0000313" key="3">
    <source>
        <dbReference type="Proteomes" id="UP001183202"/>
    </source>
</evidence>
<dbReference type="InterPro" id="IPR036465">
    <property type="entry name" value="vWFA_dom_sf"/>
</dbReference>
<reference evidence="3" key="1">
    <citation type="submission" date="2023-07" db="EMBL/GenBank/DDBJ databases">
        <title>30 novel species of actinomycetes from the DSMZ collection.</title>
        <authorList>
            <person name="Nouioui I."/>
        </authorList>
    </citation>
    <scope>NUCLEOTIDE SEQUENCE [LARGE SCALE GENOMIC DNA]</scope>
    <source>
        <strain evidence="3">DSM 45834</strain>
    </source>
</reference>
<feature type="signal peptide" evidence="1">
    <location>
        <begin position="1"/>
        <end position="32"/>
    </location>
</feature>
<dbReference type="Gene3D" id="3.40.50.410">
    <property type="entry name" value="von Willebrand factor, type A domain"/>
    <property type="match status" value="1"/>
</dbReference>
<comment type="caution">
    <text evidence="2">The sequence shown here is derived from an EMBL/GenBank/DDBJ whole genome shotgun (WGS) entry which is preliminary data.</text>
</comment>
<evidence type="ECO:0000256" key="1">
    <source>
        <dbReference type="SAM" id="SignalP"/>
    </source>
</evidence>